<dbReference type="Gene3D" id="1.25.40.20">
    <property type="entry name" value="Ankyrin repeat-containing domain"/>
    <property type="match status" value="1"/>
</dbReference>
<dbReference type="Proteomes" id="UP001165082">
    <property type="component" value="Unassembled WGS sequence"/>
</dbReference>
<keyword evidence="4" id="KW-0256">Endoplasmic reticulum</keyword>
<evidence type="ECO:0000313" key="10">
    <source>
        <dbReference type="EMBL" id="GMH51603.1"/>
    </source>
</evidence>
<evidence type="ECO:0000256" key="8">
    <source>
        <dbReference type="PROSITE-ProRule" id="PRU00023"/>
    </source>
</evidence>
<keyword evidence="6" id="KW-0472">Membrane</keyword>
<dbReference type="SMART" id="SM00248">
    <property type="entry name" value="ANK"/>
    <property type="match status" value="3"/>
</dbReference>
<dbReference type="GO" id="GO:0016020">
    <property type="term" value="C:membrane"/>
    <property type="evidence" value="ECO:0007669"/>
    <property type="project" value="UniProtKB-SubCell"/>
</dbReference>
<evidence type="ECO:0000256" key="1">
    <source>
        <dbReference type="ARBA" id="ARBA00004141"/>
    </source>
</evidence>
<dbReference type="EMBL" id="BRXZ01004576">
    <property type="protein sequence ID" value="GMH51603.1"/>
    <property type="molecule type" value="Genomic_DNA"/>
</dbReference>
<dbReference type="GO" id="GO:0000388">
    <property type="term" value="P:spliceosome conformational change to release U4 (or U4atac) and U1 (or U11)"/>
    <property type="evidence" value="ECO:0007669"/>
    <property type="project" value="TreeGrafter"/>
</dbReference>
<keyword evidence="11" id="KW-1185">Reference proteome</keyword>
<dbReference type="PROSITE" id="PS50088">
    <property type="entry name" value="ANK_REPEAT"/>
    <property type="match status" value="1"/>
</dbReference>
<reference evidence="10" key="1">
    <citation type="submission" date="2022-07" db="EMBL/GenBank/DDBJ databases">
        <title>Genome analysis of Parmales, a sister group of diatoms, reveals the evolutionary specialization of diatoms from phago-mixotrophs to photoautotrophs.</title>
        <authorList>
            <person name="Ban H."/>
            <person name="Sato S."/>
            <person name="Yoshikawa S."/>
            <person name="Kazumasa Y."/>
            <person name="Nakamura Y."/>
            <person name="Ichinomiya M."/>
            <person name="Saitoh K."/>
            <person name="Sato N."/>
            <person name="Blanc-Mathieu R."/>
            <person name="Endo H."/>
            <person name="Kuwata A."/>
            <person name="Ogata H."/>
        </authorList>
    </citation>
    <scope>NUCLEOTIDE SEQUENCE</scope>
</reference>
<dbReference type="InterPro" id="IPR035892">
    <property type="entry name" value="C2_domain_sf"/>
</dbReference>
<dbReference type="GO" id="GO:0003724">
    <property type="term" value="F:RNA helicase activity"/>
    <property type="evidence" value="ECO:0007669"/>
    <property type="project" value="TreeGrafter"/>
</dbReference>
<keyword evidence="5" id="KW-1133">Transmembrane helix</keyword>
<dbReference type="SUPFAM" id="SSF81296">
    <property type="entry name" value="E set domains"/>
    <property type="match status" value="1"/>
</dbReference>
<keyword evidence="3" id="KW-0812">Transmembrane</keyword>
<dbReference type="GO" id="GO:0005783">
    <property type="term" value="C:endoplasmic reticulum"/>
    <property type="evidence" value="ECO:0007669"/>
    <property type="project" value="UniProtKB-SubCell"/>
</dbReference>
<dbReference type="Pfam" id="PF12796">
    <property type="entry name" value="Ank_2"/>
    <property type="match status" value="1"/>
</dbReference>
<protein>
    <recommendedName>
        <fullName evidence="9">SEC63 domain-containing protein</fullName>
    </recommendedName>
</protein>
<evidence type="ECO:0000256" key="2">
    <source>
        <dbReference type="ARBA" id="ARBA00004240"/>
    </source>
</evidence>
<dbReference type="SUPFAM" id="SSF158702">
    <property type="entry name" value="Sec63 N-terminal domain-like"/>
    <property type="match status" value="1"/>
</dbReference>
<evidence type="ECO:0000259" key="9">
    <source>
        <dbReference type="SMART" id="SM00973"/>
    </source>
</evidence>
<dbReference type="InterPro" id="IPR004179">
    <property type="entry name" value="Sec63-dom"/>
</dbReference>
<dbReference type="SMART" id="SM00973">
    <property type="entry name" value="Sec63"/>
    <property type="match status" value="1"/>
</dbReference>
<dbReference type="InterPro" id="IPR036770">
    <property type="entry name" value="Ankyrin_rpt-contain_sf"/>
</dbReference>
<evidence type="ECO:0000256" key="5">
    <source>
        <dbReference type="ARBA" id="ARBA00022989"/>
    </source>
</evidence>
<dbReference type="GO" id="GO:0003723">
    <property type="term" value="F:RNA binding"/>
    <property type="evidence" value="ECO:0007669"/>
    <property type="project" value="TreeGrafter"/>
</dbReference>
<dbReference type="OrthoDB" id="5575at2759"/>
<dbReference type="InterPro" id="IPR014756">
    <property type="entry name" value="Ig_E-set"/>
</dbReference>
<dbReference type="InterPro" id="IPR002110">
    <property type="entry name" value="Ankyrin_rpt"/>
</dbReference>
<keyword evidence="7" id="KW-0143">Chaperone</keyword>
<comment type="subcellular location">
    <subcellularLocation>
        <location evidence="2">Endoplasmic reticulum</location>
    </subcellularLocation>
    <subcellularLocation>
        <location evidence="1">Membrane</location>
        <topology evidence="1">Multi-pass membrane protein</topology>
    </subcellularLocation>
</comment>
<dbReference type="Gene3D" id="1.10.150.20">
    <property type="entry name" value="5' to 3' exonuclease, C-terminal subdomain"/>
    <property type="match status" value="1"/>
</dbReference>
<accession>A0A9W7DQL0</accession>
<dbReference type="PANTHER" id="PTHR24075">
    <property type="entry name" value="SEC63 DOMAIN-CONTAINING"/>
    <property type="match status" value="1"/>
</dbReference>
<evidence type="ECO:0000313" key="11">
    <source>
        <dbReference type="Proteomes" id="UP001165082"/>
    </source>
</evidence>
<evidence type="ECO:0000256" key="6">
    <source>
        <dbReference type="ARBA" id="ARBA00023136"/>
    </source>
</evidence>
<comment type="caution">
    <text evidence="10">The sequence shown here is derived from an EMBL/GenBank/DDBJ whole genome shotgun (WGS) entry which is preliminary data.</text>
</comment>
<evidence type="ECO:0000256" key="7">
    <source>
        <dbReference type="ARBA" id="ARBA00023186"/>
    </source>
</evidence>
<dbReference type="PANTHER" id="PTHR24075:SF5">
    <property type="entry name" value="U5 SMALL NUCLEAR RIBONUCLEOPROTEIN 200 KDA HELICASE"/>
    <property type="match status" value="1"/>
</dbReference>
<dbReference type="SUPFAM" id="SSF48403">
    <property type="entry name" value="Ankyrin repeat"/>
    <property type="match status" value="1"/>
</dbReference>
<dbReference type="GO" id="GO:0005681">
    <property type="term" value="C:spliceosomal complex"/>
    <property type="evidence" value="ECO:0007669"/>
    <property type="project" value="TreeGrafter"/>
</dbReference>
<proteinExistence type="predicted"/>
<dbReference type="Gene3D" id="2.60.40.150">
    <property type="entry name" value="C2 domain"/>
    <property type="match status" value="1"/>
</dbReference>
<name>A0A9W7DQL0_9STRA</name>
<gene>
    <name evidence="10" type="ORF">TrRE_jg13324</name>
</gene>
<evidence type="ECO:0000256" key="4">
    <source>
        <dbReference type="ARBA" id="ARBA00022824"/>
    </source>
</evidence>
<feature type="domain" description="SEC63" evidence="9">
    <location>
        <begin position="201"/>
        <end position="516"/>
    </location>
</feature>
<dbReference type="Pfam" id="PF02889">
    <property type="entry name" value="Sec63"/>
    <property type="match status" value="1"/>
</dbReference>
<evidence type="ECO:0000256" key="3">
    <source>
        <dbReference type="ARBA" id="ARBA00022692"/>
    </source>
</evidence>
<keyword evidence="8" id="KW-0040">ANK repeat</keyword>
<sequence length="533" mass="59751">MPKNFKPKGSISDKVWQELHRKKGGATASGFKFTSNEELKQKPLLSVDKVKDLLKGGFDVNEKDANGKTLLFRAVMDDNSELVELLLSTDGIKVNEKNDADDEGGLTPLMWACFHGQDKVVKSLLGAEGIEVNEKNSDEEEGNTALMYAAMSLSENEEIQVKVLKMMLEAPDIQIDMKNHDDQTALDCCYHDMLKDLIVSALANGVSQAKGGISLAKEKSTPIFAVWDDDLDEHWCFRDRATADAFSKLLAEERAKESKEWNVTEMDMEAVKELDGNFADRMPFDDVNIAFAAAVKIIQACVDVIATNYHLKAAVAAMEVSQQVVQGRWKKDDVLLQIPHFTEELVKRAKAVGVSSPFDVLEVEDDVREKLLSDFGEDSVEMSEIAAFCNSYLSVEVGYEVVEPDDVTTRDPFRVSVKLQRDAGDEDDEEYEGEDKEEKGVVVSKCFPKKMIEGYWVCLGDPKTDKLYAVKRCELTDERKVNLDAFAPEEPGEYELKLYVISDSYQGVDQEFDVKIKVEEGEEGSEEEEEEEE</sequence>
<organism evidence="10 11">
    <name type="scientific">Triparma retinervis</name>
    <dbReference type="NCBI Taxonomy" id="2557542"/>
    <lineage>
        <taxon>Eukaryota</taxon>
        <taxon>Sar</taxon>
        <taxon>Stramenopiles</taxon>
        <taxon>Ochrophyta</taxon>
        <taxon>Bolidophyceae</taxon>
        <taxon>Parmales</taxon>
        <taxon>Triparmaceae</taxon>
        <taxon>Triparma</taxon>
    </lineage>
</organism>
<feature type="repeat" description="ANK" evidence="8">
    <location>
        <begin position="104"/>
        <end position="137"/>
    </location>
</feature>
<dbReference type="AlphaFoldDB" id="A0A9W7DQL0"/>